<dbReference type="CDD" id="cd08504">
    <property type="entry name" value="PBP2_OppA"/>
    <property type="match status" value="1"/>
</dbReference>
<dbReference type="Gene3D" id="3.40.190.10">
    <property type="entry name" value="Periplasmic binding protein-like II"/>
    <property type="match status" value="1"/>
</dbReference>
<dbReference type="PANTHER" id="PTHR30290">
    <property type="entry name" value="PERIPLASMIC BINDING COMPONENT OF ABC TRANSPORTER"/>
    <property type="match status" value="1"/>
</dbReference>
<dbReference type="PIRSF" id="PIRSF002741">
    <property type="entry name" value="MppA"/>
    <property type="match status" value="1"/>
</dbReference>
<dbReference type="InterPro" id="IPR030678">
    <property type="entry name" value="Peptide/Ni-bd"/>
</dbReference>
<dbReference type="GO" id="GO:1904680">
    <property type="term" value="F:peptide transmembrane transporter activity"/>
    <property type="evidence" value="ECO:0007669"/>
    <property type="project" value="TreeGrafter"/>
</dbReference>
<keyword evidence="3" id="KW-0813">Transport</keyword>
<keyword evidence="4 6" id="KW-0732">Signal</keyword>
<proteinExistence type="inferred from homology"/>
<feature type="signal peptide" evidence="6">
    <location>
        <begin position="1"/>
        <end position="28"/>
    </location>
</feature>
<evidence type="ECO:0000259" key="7">
    <source>
        <dbReference type="Pfam" id="PF00496"/>
    </source>
</evidence>
<keyword evidence="5" id="KW-0653">Protein transport</keyword>
<comment type="subcellular location">
    <subcellularLocation>
        <location evidence="1">Cell envelope</location>
    </subcellularLocation>
</comment>
<dbReference type="Pfam" id="PF00496">
    <property type="entry name" value="SBP_bac_5"/>
    <property type="match status" value="1"/>
</dbReference>
<dbReference type="FunFam" id="3.10.105.10:FF:000001">
    <property type="entry name" value="Oligopeptide ABC transporter, oligopeptide-binding protein"/>
    <property type="match status" value="1"/>
</dbReference>
<keyword evidence="5" id="KW-0571">Peptide transport</keyword>
<dbReference type="Gene3D" id="3.10.105.10">
    <property type="entry name" value="Dipeptide-binding Protein, Domain 3"/>
    <property type="match status" value="1"/>
</dbReference>
<evidence type="ECO:0000256" key="4">
    <source>
        <dbReference type="ARBA" id="ARBA00022729"/>
    </source>
</evidence>
<evidence type="ECO:0000256" key="3">
    <source>
        <dbReference type="ARBA" id="ARBA00022448"/>
    </source>
</evidence>
<gene>
    <name evidence="8" type="ORF">LDD865_1580</name>
</gene>
<evidence type="ECO:0000313" key="9">
    <source>
        <dbReference type="Proteomes" id="UP001295440"/>
    </source>
</evidence>
<evidence type="ECO:0000313" key="8">
    <source>
        <dbReference type="EMBL" id="CAH1706737.1"/>
    </source>
</evidence>
<protein>
    <submittedName>
        <fullName evidence="8">Oligopeptide ABC transporter, periplasmic oligopeptide-binding protein oppA (TC 3.A.1.5.1)</fullName>
    </submittedName>
</protein>
<dbReference type="Proteomes" id="UP001295440">
    <property type="component" value="Chromosome"/>
</dbReference>
<dbReference type="InterPro" id="IPR000914">
    <property type="entry name" value="SBP_5_dom"/>
</dbReference>
<dbReference type="SUPFAM" id="SSF53850">
    <property type="entry name" value="Periplasmic binding protein-like II"/>
    <property type="match status" value="1"/>
</dbReference>
<feature type="chain" id="PRO_5043695394" evidence="6">
    <location>
        <begin position="29"/>
        <end position="543"/>
    </location>
</feature>
<dbReference type="InterPro" id="IPR039424">
    <property type="entry name" value="SBP_5"/>
</dbReference>
<dbReference type="EMBL" id="OV915080">
    <property type="protein sequence ID" value="CAH1706737.1"/>
    <property type="molecule type" value="Genomic_DNA"/>
</dbReference>
<dbReference type="RefSeq" id="WP_260369341.1">
    <property type="nucleotide sequence ID" value="NZ_OV915080.1"/>
</dbReference>
<organism evidence="8 9">
    <name type="scientific">Lactobacillus delbrueckii subsp. delbrueckii</name>
    <dbReference type="NCBI Taxonomy" id="83684"/>
    <lineage>
        <taxon>Bacteria</taxon>
        <taxon>Bacillati</taxon>
        <taxon>Bacillota</taxon>
        <taxon>Bacilli</taxon>
        <taxon>Lactobacillales</taxon>
        <taxon>Lactobacillaceae</taxon>
        <taxon>Lactobacillus</taxon>
    </lineage>
</organism>
<dbReference type="GO" id="GO:0043190">
    <property type="term" value="C:ATP-binding cassette (ABC) transporter complex"/>
    <property type="evidence" value="ECO:0007669"/>
    <property type="project" value="InterPro"/>
</dbReference>
<dbReference type="PROSITE" id="PS51257">
    <property type="entry name" value="PROKAR_LIPOPROTEIN"/>
    <property type="match status" value="1"/>
</dbReference>
<dbReference type="GO" id="GO:0015833">
    <property type="term" value="P:peptide transport"/>
    <property type="evidence" value="ECO:0007669"/>
    <property type="project" value="UniProtKB-KW"/>
</dbReference>
<dbReference type="Gene3D" id="3.90.76.10">
    <property type="entry name" value="Dipeptide-binding Protein, Domain 1"/>
    <property type="match status" value="1"/>
</dbReference>
<evidence type="ECO:0000256" key="6">
    <source>
        <dbReference type="SAM" id="SignalP"/>
    </source>
</evidence>
<comment type="similarity">
    <text evidence="2">Belongs to the bacterial solute-binding protein 5 family.</text>
</comment>
<accession>A0AAU9R7A6</accession>
<feature type="domain" description="Solute-binding protein family 5" evidence="7">
    <location>
        <begin position="76"/>
        <end position="467"/>
    </location>
</feature>
<dbReference type="FunFam" id="3.90.76.10:FF:000001">
    <property type="entry name" value="Oligopeptide ABC transporter substrate-binding protein"/>
    <property type="match status" value="1"/>
</dbReference>
<evidence type="ECO:0000256" key="5">
    <source>
        <dbReference type="ARBA" id="ARBA00022856"/>
    </source>
</evidence>
<dbReference type="PANTHER" id="PTHR30290:SF10">
    <property type="entry name" value="PERIPLASMIC OLIGOPEPTIDE-BINDING PROTEIN-RELATED"/>
    <property type="match status" value="1"/>
</dbReference>
<evidence type="ECO:0000256" key="1">
    <source>
        <dbReference type="ARBA" id="ARBA00004196"/>
    </source>
</evidence>
<reference evidence="8" key="1">
    <citation type="submission" date="2022-02" db="EMBL/GenBank/DDBJ databases">
        <authorList>
            <person name="Deutsch MARIE S."/>
        </authorList>
    </citation>
    <scope>NUCLEOTIDE SEQUENCE</scope>
    <source>
        <strain evidence="8">CIRM-BIA865</strain>
    </source>
</reference>
<dbReference type="GO" id="GO:0030288">
    <property type="term" value="C:outer membrane-bounded periplasmic space"/>
    <property type="evidence" value="ECO:0007669"/>
    <property type="project" value="UniProtKB-ARBA"/>
</dbReference>
<dbReference type="AlphaFoldDB" id="A0AAU9R7A6"/>
<sequence length="543" mass="59794">MKLPKNLGQAACVCLAAIALTACGSSKASSSAKKTLNWSAGAEIPTMDLSKATDSVSFTQISNTFEGLYRLGKDSKITPGLATSEKVSKDGKTYTFTLRKNDKWSNGDPVTAQDFVYSWRRTVNPKTESEYSYLFSGIKNADKIVAGKKPATSLGIKAVGKYKLVVTLERRIPYFNKLMGFAVFFPQNEKAVKNYGSKYGTASKYLVYNGPYIQKGWTGSNLSWKMVKNKYYWDKSKVKLNQINWSVQKSTTTSYNLYQAKKLDATSLDSSQIKQLKSDKAFTLLPQGGTYYMTFGQGKSGNEYVKNANIRKALSLAIDRGGLVSTIDGGASQPANTLTSKDLTKVNGKDYTSLISSSAKSLYPKDGNKKLAKQYLAKGLAELGKSKIKLTLISSDTDSAEKTAESIQSNIEATLPQVKVEVNSVPFKTLLNRLASHNFQLGLIDWIADFADPISFLDLFTTGNSQNDGQWSNSEYDKLIADSKTTTSASQRWSDMSKAEDILLNDAGICPLYYSTSVMLVRTSVKNAVYNRGNWDFKEAYVK</sequence>
<name>A0AAU9R7A6_9LACO</name>
<evidence type="ECO:0000256" key="2">
    <source>
        <dbReference type="ARBA" id="ARBA00005695"/>
    </source>
</evidence>